<reference evidence="10 11" key="1">
    <citation type="submission" date="2018-08" db="EMBL/GenBank/DDBJ databases">
        <title>A genome reference for cultivated species of the human gut microbiota.</title>
        <authorList>
            <person name="Zou Y."/>
            <person name="Xue W."/>
            <person name="Luo G."/>
        </authorList>
    </citation>
    <scope>NUCLEOTIDE SEQUENCE [LARGE SCALE GENOMIC DNA]</scope>
    <source>
        <strain evidence="10 11">AM16-54</strain>
    </source>
</reference>
<dbReference type="SMART" id="SM00382">
    <property type="entry name" value="AAA"/>
    <property type="match status" value="1"/>
</dbReference>
<proteinExistence type="predicted"/>
<keyword evidence="8" id="KW-0472">Membrane</keyword>
<evidence type="ECO:0000256" key="6">
    <source>
        <dbReference type="ARBA" id="ARBA00022840"/>
    </source>
</evidence>
<keyword evidence="4" id="KW-0812">Transmembrane</keyword>
<keyword evidence="5" id="KW-0547">Nucleotide-binding</keyword>
<evidence type="ECO:0000256" key="3">
    <source>
        <dbReference type="ARBA" id="ARBA00022475"/>
    </source>
</evidence>
<keyword evidence="2" id="KW-0813">Transport</keyword>
<keyword evidence="3" id="KW-1003">Cell membrane</keyword>
<keyword evidence="7" id="KW-1133">Transmembrane helix</keyword>
<evidence type="ECO:0000256" key="4">
    <source>
        <dbReference type="ARBA" id="ARBA00022692"/>
    </source>
</evidence>
<organism evidence="10 11">
    <name type="scientific">Segatella copri</name>
    <dbReference type="NCBI Taxonomy" id="165179"/>
    <lineage>
        <taxon>Bacteria</taxon>
        <taxon>Pseudomonadati</taxon>
        <taxon>Bacteroidota</taxon>
        <taxon>Bacteroidia</taxon>
        <taxon>Bacteroidales</taxon>
        <taxon>Prevotellaceae</taxon>
        <taxon>Segatella</taxon>
    </lineage>
</organism>
<comment type="subcellular location">
    <subcellularLocation>
        <location evidence="1">Cell membrane</location>
        <topology evidence="1">Multi-pass membrane protein</topology>
    </subcellularLocation>
</comment>
<evidence type="ECO:0000256" key="2">
    <source>
        <dbReference type="ARBA" id="ARBA00022448"/>
    </source>
</evidence>
<comment type="caution">
    <text evidence="10">The sequence shown here is derived from an EMBL/GenBank/DDBJ whole genome shotgun (WGS) entry which is preliminary data.</text>
</comment>
<dbReference type="GO" id="GO:0015421">
    <property type="term" value="F:ABC-type oligopeptide transporter activity"/>
    <property type="evidence" value="ECO:0007669"/>
    <property type="project" value="TreeGrafter"/>
</dbReference>
<name>A0A414XI58_9BACT</name>
<dbReference type="FunFam" id="3.40.50.300:FF:000299">
    <property type="entry name" value="ABC transporter ATP-binding protein/permease"/>
    <property type="match status" value="1"/>
</dbReference>
<dbReference type="InterPro" id="IPR017871">
    <property type="entry name" value="ABC_transporter-like_CS"/>
</dbReference>
<dbReference type="PROSITE" id="PS00211">
    <property type="entry name" value="ABC_TRANSPORTER_1"/>
    <property type="match status" value="1"/>
</dbReference>
<dbReference type="PROSITE" id="PS50893">
    <property type="entry name" value="ABC_TRANSPORTER_2"/>
    <property type="match status" value="1"/>
</dbReference>
<protein>
    <submittedName>
        <fullName evidence="10">ATP-binding cassette domain-containing protein</fullName>
    </submittedName>
</protein>
<evidence type="ECO:0000256" key="7">
    <source>
        <dbReference type="ARBA" id="ARBA00022989"/>
    </source>
</evidence>
<dbReference type="Proteomes" id="UP000284548">
    <property type="component" value="Unassembled WGS sequence"/>
</dbReference>
<feature type="non-terminal residue" evidence="10">
    <location>
        <position position="1"/>
    </location>
</feature>
<dbReference type="InterPro" id="IPR003593">
    <property type="entry name" value="AAA+_ATPase"/>
</dbReference>
<accession>A0A414XI58</accession>
<dbReference type="GO" id="GO:0005886">
    <property type="term" value="C:plasma membrane"/>
    <property type="evidence" value="ECO:0007669"/>
    <property type="project" value="UniProtKB-SubCell"/>
</dbReference>
<dbReference type="InterPro" id="IPR027417">
    <property type="entry name" value="P-loop_NTPase"/>
</dbReference>
<dbReference type="PANTHER" id="PTHR43394">
    <property type="entry name" value="ATP-DEPENDENT PERMEASE MDL1, MITOCHONDRIAL"/>
    <property type="match status" value="1"/>
</dbReference>
<sequence length="212" mass="23550">TAIVGASGSGKTTLIRLMLGYYPVLEGQINIGNTDINKLNKKWWRRQCGVVMQEGVIFSESIARNIAVDDGDIDKERLLKAAEIACIKDYVMALPLKFNTKIGRDGVGLSQGQKQRILIARAVYKNPDYIFLDEATNSLDANNERSIVENLDKFYKGKTVVIVAHRLSTVKNADQIVVIDHGKVVEEGNHESLTAKRGAYYNLVKNQLELGN</sequence>
<dbReference type="InterPro" id="IPR003439">
    <property type="entry name" value="ABC_transporter-like_ATP-bd"/>
</dbReference>
<evidence type="ECO:0000259" key="9">
    <source>
        <dbReference type="PROSITE" id="PS50893"/>
    </source>
</evidence>
<evidence type="ECO:0000313" key="11">
    <source>
        <dbReference type="Proteomes" id="UP000284548"/>
    </source>
</evidence>
<evidence type="ECO:0000256" key="8">
    <source>
        <dbReference type="ARBA" id="ARBA00023136"/>
    </source>
</evidence>
<dbReference type="EMBL" id="QRKB01000127">
    <property type="protein sequence ID" value="RHH73141.1"/>
    <property type="molecule type" value="Genomic_DNA"/>
</dbReference>
<dbReference type="GO" id="GO:0090374">
    <property type="term" value="P:oligopeptide export from mitochondrion"/>
    <property type="evidence" value="ECO:0007669"/>
    <property type="project" value="TreeGrafter"/>
</dbReference>
<dbReference type="RefSeq" id="WP_118256031.1">
    <property type="nucleotide sequence ID" value="NZ_QRKB01000127.1"/>
</dbReference>
<dbReference type="InterPro" id="IPR039421">
    <property type="entry name" value="Type_1_exporter"/>
</dbReference>
<dbReference type="GO" id="GO:0005524">
    <property type="term" value="F:ATP binding"/>
    <property type="evidence" value="ECO:0007669"/>
    <property type="project" value="UniProtKB-KW"/>
</dbReference>
<evidence type="ECO:0000256" key="5">
    <source>
        <dbReference type="ARBA" id="ARBA00022741"/>
    </source>
</evidence>
<keyword evidence="6 10" id="KW-0067">ATP-binding</keyword>
<dbReference type="Pfam" id="PF00005">
    <property type="entry name" value="ABC_tran"/>
    <property type="match status" value="1"/>
</dbReference>
<dbReference type="PANTHER" id="PTHR43394:SF1">
    <property type="entry name" value="ATP-BINDING CASSETTE SUB-FAMILY B MEMBER 10, MITOCHONDRIAL"/>
    <property type="match status" value="1"/>
</dbReference>
<gene>
    <name evidence="10" type="ORF">DW192_16605</name>
</gene>
<dbReference type="GO" id="GO:0016887">
    <property type="term" value="F:ATP hydrolysis activity"/>
    <property type="evidence" value="ECO:0007669"/>
    <property type="project" value="InterPro"/>
</dbReference>
<feature type="domain" description="ABC transporter" evidence="9">
    <location>
        <begin position="1"/>
        <end position="206"/>
    </location>
</feature>
<evidence type="ECO:0000313" key="10">
    <source>
        <dbReference type="EMBL" id="RHH73141.1"/>
    </source>
</evidence>
<dbReference type="AlphaFoldDB" id="A0A414XI58"/>
<dbReference type="Gene3D" id="3.40.50.300">
    <property type="entry name" value="P-loop containing nucleotide triphosphate hydrolases"/>
    <property type="match status" value="1"/>
</dbReference>
<dbReference type="SUPFAM" id="SSF52540">
    <property type="entry name" value="P-loop containing nucleoside triphosphate hydrolases"/>
    <property type="match status" value="1"/>
</dbReference>
<evidence type="ECO:0000256" key="1">
    <source>
        <dbReference type="ARBA" id="ARBA00004651"/>
    </source>
</evidence>